<evidence type="ECO:0000256" key="9">
    <source>
        <dbReference type="ARBA" id="ARBA00023268"/>
    </source>
</evidence>
<dbReference type="InterPro" id="IPR029056">
    <property type="entry name" value="Ribokinase-like"/>
</dbReference>
<evidence type="ECO:0000256" key="5">
    <source>
        <dbReference type="ARBA" id="ARBA00022777"/>
    </source>
</evidence>
<evidence type="ECO:0000256" key="13">
    <source>
        <dbReference type="HAMAP-Rule" id="MF_00097"/>
    </source>
</evidence>
<comment type="pathway">
    <text evidence="1 13">Cofactor biosynthesis; thiamine diphosphate biosynthesis; thiamine phosphate from 4-amino-2-methyl-5-diphosphomethylpyrimidine and 4-methyl-5-(2-phosphoethyl)-thiazole: step 1/1.</text>
</comment>
<dbReference type="GO" id="GO:0008902">
    <property type="term" value="F:hydroxymethylpyrimidine kinase activity"/>
    <property type="evidence" value="ECO:0007669"/>
    <property type="project" value="TreeGrafter"/>
</dbReference>
<dbReference type="Pfam" id="PF08543">
    <property type="entry name" value="Phos_pyr_kin"/>
    <property type="match status" value="1"/>
</dbReference>
<feature type="domain" description="Pyridoxamine kinase/Phosphomethylpyrimidine kinase" evidence="15">
    <location>
        <begin position="14"/>
        <end position="259"/>
    </location>
</feature>
<dbReference type="Proteomes" id="UP000501427">
    <property type="component" value="Chromosome"/>
</dbReference>
<feature type="binding site" evidence="13">
    <location>
        <begin position="433"/>
        <end position="435"/>
    </location>
    <ligand>
        <name>2-[(2R,5Z)-2-carboxy-4-methylthiazol-5(2H)-ylidene]ethyl phosphate</name>
        <dbReference type="ChEBI" id="CHEBI:62899"/>
    </ligand>
</feature>
<evidence type="ECO:0000256" key="7">
    <source>
        <dbReference type="ARBA" id="ARBA00022842"/>
    </source>
</evidence>
<dbReference type="NCBIfam" id="NF002904">
    <property type="entry name" value="PRK03512.1"/>
    <property type="match status" value="1"/>
</dbReference>
<dbReference type="GO" id="GO:0005524">
    <property type="term" value="F:ATP binding"/>
    <property type="evidence" value="ECO:0007669"/>
    <property type="project" value="UniProtKB-KW"/>
</dbReference>
<dbReference type="SUPFAM" id="SSF51391">
    <property type="entry name" value="Thiamin phosphate synthase"/>
    <property type="match status" value="1"/>
</dbReference>
<dbReference type="GO" id="GO:0005829">
    <property type="term" value="C:cytosol"/>
    <property type="evidence" value="ECO:0007669"/>
    <property type="project" value="TreeGrafter"/>
</dbReference>
<comment type="catalytic activity">
    <reaction evidence="12 13">
        <text>2-[(2R,5Z)-2-carboxy-4-methylthiazol-5(2H)-ylidene]ethyl phosphate + 4-amino-2-methyl-5-(diphosphooxymethyl)pyrimidine + 2 H(+) = thiamine phosphate + CO2 + diphosphate</text>
        <dbReference type="Rhea" id="RHEA:47844"/>
        <dbReference type="ChEBI" id="CHEBI:15378"/>
        <dbReference type="ChEBI" id="CHEBI:16526"/>
        <dbReference type="ChEBI" id="CHEBI:33019"/>
        <dbReference type="ChEBI" id="CHEBI:37575"/>
        <dbReference type="ChEBI" id="CHEBI:57841"/>
        <dbReference type="ChEBI" id="CHEBI:62899"/>
        <dbReference type="EC" id="2.5.1.3"/>
    </reaction>
</comment>
<feature type="binding site" evidence="13">
    <location>
        <position position="436"/>
    </location>
    <ligand>
        <name>4-amino-2-methyl-5-(diphosphooxymethyl)pyrimidine</name>
        <dbReference type="ChEBI" id="CHEBI:57841"/>
    </ligand>
</feature>
<dbReference type="GO" id="GO:0009229">
    <property type="term" value="P:thiamine diphosphate biosynthetic process"/>
    <property type="evidence" value="ECO:0007669"/>
    <property type="project" value="UniProtKB-UniRule"/>
</dbReference>
<keyword evidence="4" id="KW-0547">Nucleotide-binding</keyword>
<keyword evidence="9" id="KW-0511">Multifunctional enzyme</keyword>
<dbReference type="InterPro" id="IPR013749">
    <property type="entry name" value="PM/HMP-P_kinase-1"/>
</dbReference>
<evidence type="ECO:0000256" key="3">
    <source>
        <dbReference type="ARBA" id="ARBA00022723"/>
    </source>
</evidence>
<dbReference type="CDD" id="cd01169">
    <property type="entry name" value="HMPP_kinase"/>
    <property type="match status" value="1"/>
</dbReference>
<evidence type="ECO:0000256" key="11">
    <source>
        <dbReference type="ARBA" id="ARBA00047851"/>
    </source>
</evidence>
<evidence type="ECO:0000259" key="15">
    <source>
        <dbReference type="Pfam" id="PF08543"/>
    </source>
</evidence>
<dbReference type="GO" id="GO:0000287">
    <property type="term" value="F:magnesium ion binding"/>
    <property type="evidence" value="ECO:0007669"/>
    <property type="project" value="UniProtKB-UniRule"/>
</dbReference>
<feature type="binding site" evidence="13">
    <location>
        <position position="369"/>
    </location>
    <ligand>
        <name>Mg(2+)</name>
        <dbReference type="ChEBI" id="CHEBI:18420"/>
    </ligand>
</feature>
<dbReference type="GO" id="GO:0008972">
    <property type="term" value="F:phosphomethylpyrimidine kinase activity"/>
    <property type="evidence" value="ECO:0007669"/>
    <property type="project" value="InterPro"/>
</dbReference>
<evidence type="ECO:0000256" key="8">
    <source>
        <dbReference type="ARBA" id="ARBA00022977"/>
    </source>
</evidence>
<dbReference type="InterPro" id="IPR036206">
    <property type="entry name" value="ThiamineP_synth_sf"/>
</dbReference>
<keyword evidence="8 13" id="KW-0784">Thiamine biosynthesis</keyword>
<dbReference type="SUPFAM" id="SSF53613">
    <property type="entry name" value="Ribokinase-like"/>
    <property type="match status" value="1"/>
</dbReference>
<keyword evidence="5" id="KW-0418">Kinase</keyword>
<feature type="binding site" evidence="13">
    <location>
        <position position="388"/>
    </location>
    <ligand>
        <name>Mg(2+)</name>
        <dbReference type="ChEBI" id="CHEBI:18420"/>
    </ligand>
</feature>
<evidence type="ECO:0000256" key="2">
    <source>
        <dbReference type="ARBA" id="ARBA00022679"/>
    </source>
</evidence>
<comment type="function">
    <text evidence="13">Condenses 4-methyl-5-(beta-hydroxyethyl)thiazole monophosphate (THZ-P) and 2-methyl-4-amino-5-hydroxymethyl pyrimidine pyrophosphate (HMP-PP) to form thiamine monophosphate (TMP).</text>
</comment>
<comment type="similarity">
    <text evidence="13">Belongs to the thiamine-phosphate synthase family.</text>
</comment>
<feature type="binding site" evidence="13">
    <location>
        <position position="368"/>
    </location>
    <ligand>
        <name>4-amino-2-methyl-5-(diphosphooxymethyl)pyrimidine</name>
        <dbReference type="ChEBI" id="CHEBI:57841"/>
    </ligand>
</feature>
<dbReference type="EC" id="2.5.1.3" evidence="13"/>
<dbReference type="InterPro" id="IPR022998">
    <property type="entry name" value="ThiamineP_synth_TenI"/>
</dbReference>
<keyword evidence="7 13" id="KW-0460">Magnesium</keyword>
<dbReference type="UniPathway" id="UPA00060">
    <property type="reaction ID" value="UER00138"/>
</dbReference>
<dbReference type="EMBL" id="CP038441">
    <property type="protein sequence ID" value="QJT23550.1"/>
    <property type="molecule type" value="Genomic_DNA"/>
</dbReference>
<proteinExistence type="inferred from homology"/>
<dbReference type="FunFam" id="3.20.20.70:FF:000064">
    <property type="entry name" value="Thiamine-phosphate synthase"/>
    <property type="match status" value="1"/>
</dbReference>
<keyword evidence="3 13" id="KW-0479">Metal-binding</keyword>
<feature type="domain" description="Thiamine phosphate synthase/TenI" evidence="14">
    <location>
        <begin position="319"/>
        <end position="488"/>
    </location>
</feature>
<dbReference type="InterPro" id="IPR034291">
    <property type="entry name" value="TMP_synthase"/>
</dbReference>
<evidence type="ECO:0000256" key="12">
    <source>
        <dbReference type="ARBA" id="ARBA00047883"/>
    </source>
</evidence>
<evidence type="ECO:0000313" key="17">
    <source>
        <dbReference type="Proteomes" id="UP000501427"/>
    </source>
</evidence>
<evidence type="ECO:0000256" key="10">
    <source>
        <dbReference type="ARBA" id="ARBA00047334"/>
    </source>
</evidence>
<comment type="catalytic activity">
    <reaction evidence="11 13">
        <text>2-(2-carboxy-4-methylthiazol-5-yl)ethyl phosphate + 4-amino-2-methyl-5-(diphosphooxymethyl)pyrimidine + 2 H(+) = thiamine phosphate + CO2 + diphosphate</text>
        <dbReference type="Rhea" id="RHEA:47848"/>
        <dbReference type="ChEBI" id="CHEBI:15378"/>
        <dbReference type="ChEBI" id="CHEBI:16526"/>
        <dbReference type="ChEBI" id="CHEBI:33019"/>
        <dbReference type="ChEBI" id="CHEBI:37575"/>
        <dbReference type="ChEBI" id="CHEBI:57841"/>
        <dbReference type="ChEBI" id="CHEBI:62890"/>
        <dbReference type="EC" id="2.5.1.3"/>
    </reaction>
</comment>
<dbReference type="CDD" id="cd00564">
    <property type="entry name" value="TMP_TenI"/>
    <property type="match status" value="1"/>
</dbReference>
<reference evidence="16 17" key="1">
    <citation type="submission" date="2019-03" db="EMBL/GenBank/DDBJ databases">
        <title>Novel transposon Tn6433 accelerates the dissemination of tet(E) in Aeromonas from aerobic biofilm under oxytetracycline stress.</title>
        <authorList>
            <person name="Shi Y."/>
            <person name="Tian Z."/>
            <person name="Zhang Y."/>
            <person name="Zhang H."/>
            <person name="Yang M."/>
        </authorList>
    </citation>
    <scope>NUCLEOTIDE SEQUENCE [LARGE SCALE GENOMIC DNA]</scope>
    <source>
        <strain evidence="16 17">T0.1-19</strain>
    </source>
</reference>
<gene>
    <name evidence="13 16" type="primary">thiE</name>
    <name evidence="16" type="ORF">E4184_20430</name>
</gene>
<keyword evidence="6" id="KW-0067">ATP-binding</keyword>
<dbReference type="Gene3D" id="3.20.20.70">
    <property type="entry name" value="Aldolase class I"/>
    <property type="match status" value="1"/>
</dbReference>
<name>A0A6M4YEU5_AERME</name>
<keyword evidence="2 13" id="KW-0808">Transferase</keyword>
<dbReference type="GO" id="GO:0004789">
    <property type="term" value="F:thiamine-phosphate diphosphorylase activity"/>
    <property type="evidence" value="ECO:0007669"/>
    <property type="project" value="UniProtKB-UniRule"/>
</dbReference>
<protein>
    <recommendedName>
        <fullName evidence="13">Thiamine-phosphate synthase</fullName>
        <shortName evidence="13">TP synthase</shortName>
        <shortName evidence="13">TPS</shortName>
        <ecNumber evidence="13">2.5.1.3</ecNumber>
    </recommendedName>
    <alternativeName>
        <fullName evidence="13">Thiamine-phosphate pyrophosphorylase</fullName>
        <shortName evidence="13">TMP pyrophosphorylase</shortName>
        <shortName evidence="13">TMP-PPase</shortName>
    </alternativeName>
</protein>
<sequence>MSTKPIVWTIAGSDSGGGAGIQADLHTMHALGVHCCTVISAITAQNSVAVKMVDPVLMQTFCAQIDALGVDLPPAAIKIGLLPTRLHVEVLARRLDTISAPFVVYDPVAIASTGTPMAEPNMLAAVREHLLPRLSLITPNGPELEALTGIPATSPALVRAGAARLRELGARAVLVKGGHLEWSGDHCLDYYQDAHQEFWLAAPRLATRHGHGTGCCYASAIAAVVALDYPVEDAITLARAYLQQGLAEAQGVGAGPGPIAHLGWPTSLDHFPRAVLAGSSLDRRFGLFSVEGMETSSARLPQGPFAPTEQSLGLYPVVDSVQWLERLLEAGVKTLQLRIKDLSADAVMPAIAAAVALGRRFGARLFINDHWQQAIAAGAYGVHLGQEDMESADLAAIRAAGLRLGISTHGYFELMRARELAPSYIALGHIFPTNTKQMPSRPQGLVRLHHYRALMQDWPTVAIGGISEERIATVKASGVGSIALVSAITGSDDWQGATARLLTAVGAGDPARSAIAVQEVAHAL</sequence>
<comment type="cofactor">
    <cofactor evidence="13">
        <name>Mg(2+)</name>
        <dbReference type="ChEBI" id="CHEBI:18420"/>
    </cofactor>
    <text evidence="13">Binds 1 Mg(2+) ion per subunit.</text>
</comment>
<feature type="binding site" evidence="13">
    <location>
        <position position="407"/>
    </location>
    <ligand>
        <name>4-amino-2-methyl-5-(diphosphooxymethyl)pyrimidine</name>
        <dbReference type="ChEBI" id="CHEBI:57841"/>
    </ligand>
</feature>
<dbReference type="Gene3D" id="3.40.1190.20">
    <property type="match status" value="1"/>
</dbReference>
<evidence type="ECO:0000256" key="1">
    <source>
        <dbReference type="ARBA" id="ARBA00005165"/>
    </source>
</evidence>
<feature type="binding site" evidence="13">
    <location>
        <position position="465"/>
    </location>
    <ligand>
        <name>2-[(2R,5Z)-2-carboxy-4-methylthiazol-5(2H)-ylidene]ethyl phosphate</name>
        <dbReference type="ChEBI" id="CHEBI:62899"/>
    </ligand>
</feature>
<dbReference type="NCBIfam" id="TIGR00097">
    <property type="entry name" value="HMP-P_kinase"/>
    <property type="match status" value="1"/>
</dbReference>
<dbReference type="NCBIfam" id="TIGR00693">
    <property type="entry name" value="thiE"/>
    <property type="match status" value="1"/>
</dbReference>
<dbReference type="InterPro" id="IPR013785">
    <property type="entry name" value="Aldolase_TIM"/>
</dbReference>
<evidence type="ECO:0000256" key="6">
    <source>
        <dbReference type="ARBA" id="ARBA00022840"/>
    </source>
</evidence>
<dbReference type="InterPro" id="IPR004399">
    <property type="entry name" value="HMP/HMP-P_kinase_dom"/>
</dbReference>
<dbReference type="RefSeq" id="WP_171276983.1">
    <property type="nucleotide sequence ID" value="NZ_CAWPJG010000001.1"/>
</dbReference>
<dbReference type="PANTHER" id="PTHR20858:SF17">
    <property type="entry name" value="HYDROXYMETHYLPYRIMIDINE_PHOSPHOMETHYLPYRIMIDINE KINASE THI20-RELATED"/>
    <property type="match status" value="1"/>
</dbReference>
<dbReference type="HAMAP" id="MF_00097">
    <property type="entry name" value="TMP_synthase"/>
    <property type="match status" value="1"/>
</dbReference>
<comment type="catalytic activity">
    <reaction evidence="10 13">
        <text>4-methyl-5-(2-phosphooxyethyl)-thiazole + 4-amino-2-methyl-5-(diphosphooxymethyl)pyrimidine + H(+) = thiamine phosphate + diphosphate</text>
        <dbReference type="Rhea" id="RHEA:22328"/>
        <dbReference type="ChEBI" id="CHEBI:15378"/>
        <dbReference type="ChEBI" id="CHEBI:33019"/>
        <dbReference type="ChEBI" id="CHEBI:37575"/>
        <dbReference type="ChEBI" id="CHEBI:57841"/>
        <dbReference type="ChEBI" id="CHEBI:58296"/>
        <dbReference type="EC" id="2.5.1.3"/>
    </reaction>
</comment>
<dbReference type="FunFam" id="3.40.1190.20:FF:000003">
    <property type="entry name" value="Phosphomethylpyrimidine kinase ThiD"/>
    <property type="match status" value="1"/>
</dbReference>
<feature type="binding site" evidence="13">
    <location>
        <begin position="336"/>
        <end position="340"/>
    </location>
    <ligand>
        <name>4-amino-2-methyl-5-(diphosphooxymethyl)pyrimidine</name>
        <dbReference type="ChEBI" id="CHEBI:57841"/>
    </ligand>
</feature>
<dbReference type="Pfam" id="PF02581">
    <property type="entry name" value="TMP-TENI"/>
    <property type="match status" value="1"/>
</dbReference>
<evidence type="ECO:0000259" key="14">
    <source>
        <dbReference type="Pfam" id="PF02581"/>
    </source>
</evidence>
<dbReference type="AlphaFoldDB" id="A0A6M4YEU5"/>
<accession>A0A6M4YEU5</accession>
<organism evidence="16 17">
    <name type="scientific">Aeromonas media</name>
    <dbReference type="NCBI Taxonomy" id="651"/>
    <lineage>
        <taxon>Bacteria</taxon>
        <taxon>Pseudomonadati</taxon>
        <taxon>Pseudomonadota</taxon>
        <taxon>Gammaproteobacteria</taxon>
        <taxon>Aeromonadales</taxon>
        <taxon>Aeromonadaceae</taxon>
        <taxon>Aeromonas</taxon>
    </lineage>
</organism>
<feature type="binding site" evidence="13">
    <location>
        <begin position="485"/>
        <end position="486"/>
    </location>
    <ligand>
        <name>2-[(2R,5Z)-2-carboxy-4-methylthiazol-5(2H)-ylidene]ethyl phosphate</name>
        <dbReference type="ChEBI" id="CHEBI:62899"/>
    </ligand>
</feature>
<evidence type="ECO:0000313" key="16">
    <source>
        <dbReference type="EMBL" id="QJT23550.1"/>
    </source>
</evidence>
<evidence type="ECO:0000256" key="4">
    <source>
        <dbReference type="ARBA" id="ARBA00022741"/>
    </source>
</evidence>
<dbReference type="PANTHER" id="PTHR20858">
    <property type="entry name" value="PHOSPHOMETHYLPYRIMIDINE KINASE"/>
    <property type="match status" value="1"/>
</dbReference>
<dbReference type="GO" id="GO:0009228">
    <property type="term" value="P:thiamine biosynthetic process"/>
    <property type="evidence" value="ECO:0007669"/>
    <property type="project" value="UniProtKB-KW"/>
</dbReference>